<feature type="compositionally biased region" description="Pro residues" evidence="2">
    <location>
        <begin position="57"/>
        <end position="68"/>
    </location>
</feature>
<dbReference type="AlphaFoldDB" id="C1EII6"/>
<dbReference type="OMA" id="MIRRHES"/>
<protein>
    <submittedName>
        <fullName evidence="3">Uncharacterized protein</fullName>
    </submittedName>
</protein>
<feature type="region of interest" description="Disordered" evidence="2">
    <location>
        <begin position="953"/>
        <end position="988"/>
    </location>
</feature>
<feature type="compositionally biased region" description="Acidic residues" evidence="2">
    <location>
        <begin position="386"/>
        <end position="403"/>
    </location>
</feature>
<dbReference type="GeneID" id="8249361"/>
<dbReference type="EMBL" id="CP001333">
    <property type="protein sequence ID" value="ACO67867.1"/>
    <property type="molecule type" value="Genomic_DNA"/>
</dbReference>
<evidence type="ECO:0000313" key="3">
    <source>
        <dbReference type="EMBL" id="ACO67867.1"/>
    </source>
</evidence>
<dbReference type="KEGG" id="mis:MICPUN_64590"/>
<dbReference type="FunCoup" id="C1EII6">
    <property type="interactions" value="208"/>
</dbReference>
<feature type="region of interest" description="Disordered" evidence="2">
    <location>
        <begin position="208"/>
        <end position="239"/>
    </location>
</feature>
<feature type="compositionally biased region" description="Low complexity" evidence="2">
    <location>
        <begin position="315"/>
        <end position="327"/>
    </location>
</feature>
<gene>
    <name evidence="3" type="ORF">MICPUN_64590</name>
</gene>
<dbReference type="Proteomes" id="UP000002009">
    <property type="component" value="Chromosome 15"/>
</dbReference>
<dbReference type="OrthoDB" id="514638at2759"/>
<evidence type="ECO:0000256" key="1">
    <source>
        <dbReference type="ARBA" id="ARBA00010954"/>
    </source>
</evidence>
<dbReference type="RefSeq" id="XP_002506609.1">
    <property type="nucleotide sequence ID" value="XM_002506563.1"/>
</dbReference>
<dbReference type="InterPro" id="IPR008862">
    <property type="entry name" value="Tcp11"/>
</dbReference>
<feature type="region of interest" description="Disordered" evidence="2">
    <location>
        <begin position="553"/>
        <end position="599"/>
    </location>
</feature>
<feature type="compositionally biased region" description="Basic and acidic residues" evidence="2">
    <location>
        <begin position="561"/>
        <end position="571"/>
    </location>
</feature>
<feature type="region of interest" description="Disordered" evidence="2">
    <location>
        <begin position="663"/>
        <end position="685"/>
    </location>
</feature>
<dbReference type="InParanoid" id="C1EII6"/>
<sequence length="1279" mass="136935">MAPVGVPVRVRAPAADKDAIHGKKEKRERGVSLDLGSSERPQREDEDREGGIDKPDTPGPFGSPPARSPLPKRLKMRLERQELPAEDIAARVDARLAAAERKREVRARTKKPSPRSCLKSQSAPEENGRETRRFSSCQTKENQNFASEEALERTRAKARAASLRVRRAAVNRARHQSELAEAHRRKMDAASANRSSFLERRRTVARRLAAGARHRADDDDDDDDASSPRAPAPSPDAAADSIRRAWLSFRSEGGTTEAVASRYRHLGLSSATAVSSVDFDAFARRLSTPSVLRATRAMLTRAQHRLAARGRDRPSAGASTGGAAVTPGHRRFLPPRSAKENNPNGALDRRDSLDSVDEAFPTRVVLCAYMIVAHPETVLSPGSELRDDEDDENEDENENENEKEDEKRGGLRKSNRRWGGRDGTLHASAGRLVAAVDAMVDTSVNGAMSRPSVDAFVAAWDPYLTDFCAWKSADAVALERELVAAAVALETSHLRTCGSDSRSQPFHPNSDEAAVREACDVDKATLRSKVVALGGVEAAARFDDAMASALAKVEAEEDENAAEKVSDKSETSDTSSSGDAEEAARRRKERTARRMDARAAMREARTAAFRRRVAERAAGADPRAAAAAASSAGGGLANEAMMHELLIDPDWRLAGPSDATRAFKTAQDEPNRHSGREQSPESRIREQMERAFWAQAVESIAAVADVDERAERDAGPACDAGRARALAPVAELRAELESLARTREDAAAIDALRDDAVAPALGLAARDPSVAGDVLGAAMRGAVAMIRRHESLQSGFDTKRAADARADEVERSTAAETAAAVTHSKNGDYPRAARAMARAMTRSLRFCFEELRRVRREGANAALAALAPLATGAEGARWARHRFATRRRLPEPTSSFDADGREKVEVDARLASAALPVTRAWLAAAVPLAHRADASLPRMPSAEEWRLKNGSKTLKNAGQNAGQNAGHDGRHDGRPASPSIPTPALIRSGRVHAPRIPALLADGEERKVAKRLRADEALRQAWAPTNASTPEGLSRVALASLIADPNPHDPHRTLPETLEFDAERLATLQNEFQRIAVSAACVKIARDAVVRAKTLDKSDAKIRDLPDFRRRLDVLLADPTVRVPDLAAEIAARVARSAQKPPETFAAAAATSGQKYRPNSVDVAAAEAELRGLTDPSAPGGAALLDAVRAALATRLLVGPDIVSATGGRDASAAAVAAAALAQALAAQGLDGEIGVAVAGDVKALAGGAMRSIGRVNWLVHGPMYESVGAELLAEDDEL</sequence>
<organism evidence="3 4">
    <name type="scientific">Micromonas commoda (strain RCC299 / NOUM17 / CCMP2709)</name>
    <name type="common">Picoplanktonic green alga</name>
    <dbReference type="NCBI Taxonomy" id="296587"/>
    <lineage>
        <taxon>Eukaryota</taxon>
        <taxon>Viridiplantae</taxon>
        <taxon>Chlorophyta</taxon>
        <taxon>Mamiellophyceae</taxon>
        <taxon>Mamiellales</taxon>
        <taxon>Mamiellaceae</taxon>
        <taxon>Micromonas</taxon>
    </lineage>
</organism>
<dbReference type="eggNOG" id="KOG1981">
    <property type="taxonomic scope" value="Eukaryota"/>
</dbReference>
<evidence type="ECO:0000313" key="4">
    <source>
        <dbReference type="Proteomes" id="UP000002009"/>
    </source>
</evidence>
<feature type="compositionally biased region" description="Polar residues" evidence="2">
    <location>
        <begin position="953"/>
        <end position="963"/>
    </location>
</feature>
<proteinExistence type="inferred from homology"/>
<feature type="compositionally biased region" description="Basic and acidic residues" evidence="2">
    <location>
        <begin position="666"/>
        <end position="685"/>
    </location>
</feature>
<accession>C1EII6</accession>
<dbReference type="GO" id="GO:0007165">
    <property type="term" value="P:signal transduction"/>
    <property type="evidence" value="ECO:0007669"/>
    <property type="project" value="TreeGrafter"/>
</dbReference>
<feature type="region of interest" description="Disordered" evidence="2">
    <location>
        <begin position="1"/>
        <end position="153"/>
    </location>
</feature>
<feature type="region of interest" description="Disordered" evidence="2">
    <location>
        <begin position="305"/>
        <end position="351"/>
    </location>
</feature>
<comment type="similarity">
    <text evidence="1">Belongs to the TCP11 family.</text>
</comment>
<feature type="compositionally biased region" description="Basic and acidic residues" evidence="2">
    <location>
        <begin position="40"/>
        <end position="56"/>
    </location>
</feature>
<feature type="compositionally biased region" description="Polar residues" evidence="2">
    <location>
        <begin position="134"/>
        <end position="146"/>
    </location>
</feature>
<feature type="region of interest" description="Disordered" evidence="2">
    <location>
        <begin position="174"/>
        <end position="195"/>
    </location>
</feature>
<name>C1EII6_MICCC</name>
<feature type="region of interest" description="Disordered" evidence="2">
    <location>
        <begin position="379"/>
        <end position="423"/>
    </location>
</feature>
<dbReference type="Pfam" id="PF05794">
    <property type="entry name" value="Tcp11"/>
    <property type="match status" value="1"/>
</dbReference>
<feature type="compositionally biased region" description="Low complexity" evidence="2">
    <location>
        <begin position="1"/>
        <end position="13"/>
    </location>
</feature>
<keyword evidence="4" id="KW-1185">Reference proteome</keyword>
<dbReference type="PANTHER" id="PTHR12832">
    <property type="entry name" value="TESTIS-SPECIFIC PROTEIN PBS13 T-COMPLEX 11"/>
    <property type="match status" value="1"/>
</dbReference>
<reference evidence="3 4" key="1">
    <citation type="journal article" date="2009" name="Science">
        <title>Green evolution and dynamic adaptations revealed by genomes of the marine picoeukaryotes Micromonas.</title>
        <authorList>
            <person name="Worden A.Z."/>
            <person name="Lee J.H."/>
            <person name="Mock T."/>
            <person name="Rouze P."/>
            <person name="Simmons M.P."/>
            <person name="Aerts A.L."/>
            <person name="Allen A.E."/>
            <person name="Cuvelier M.L."/>
            <person name="Derelle E."/>
            <person name="Everett M.V."/>
            <person name="Foulon E."/>
            <person name="Grimwood J."/>
            <person name="Gundlach H."/>
            <person name="Henrissat B."/>
            <person name="Napoli C."/>
            <person name="McDonald S.M."/>
            <person name="Parker M.S."/>
            <person name="Rombauts S."/>
            <person name="Salamov A."/>
            <person name="Von Dassow P."/>
            <person name="Badger J.H."/>
            <person name="Coutinho P.M."/>
            <person name="Demir E."/>
            <person name="Dubchak I."/>
            <person name="Gentemann C."/>
            <person name="Eikrem W."/>
            <person name="Gready J.E."/>
            <person name="John U."/>
            <person name="Lanier W."/>
            <person name="Lindquist E.A."/>
            <person name="Lucas S."/>
            <person name="Mayer K.F."/>
            <person name="Moreau H."/>
            <person name="Not F."/>
            <person name="Otillar R."/>
            <person name="Panaud O."/>
            <person name="Pangilinan J."/>
            <person name="Paulsen I."/>
            <person name="Piegu B."/>
            <person name="Poliakov A."/>
            <person name="Robbens S."/>
            <person name="Schmutz J."/>
            <person name="Toulza E."/>
            <person name="Wyss T."/>
            <person name="Zelensky A."/>
            <person name="Zhou K."/>
            <person name="Armbrust E.V."/>
            <person name="Bhattacharya D."/>
            <person name="Goodenough U.W."/>
            <person name="Van de Peer Y."/>
            <person name="Grigoriev I.V."/>
        </authorList>
    </citation>
    <scope>NUCLEOTIDE SEQUENCE [LARGE SCALE GENOMIC DNA]</scope>
    <source>
        <strain evidence="4">RCC299 / NOUM17</strain>
    </source>
</reference>
<feature type="compositionally biased region" description="Basic and acidic residues" evidence="2">
    <location>
        <begin position="76"/>
        <end position="107"/>
    </location>
</feature>
<evidence type="ECO:0000256" key="2">
    <source>
        <dbReference type="SAM" id="MobiDB-lite"/>
    </source>
</evidence>
<dbReference type="PANTHER" id="PTHR12832:SF11">
    <property type="entry name" value="LD23868P"/>
    <property type="match status" value="1"/>
</dbReference>
<feature type="compositionally biased region" description="Basic and acidic residues" evidence="2">
    <location>
        <begin position="14"/>
        <end position="31"/>
    </location>
</feature>